<dbReference type="Proteomes" id="UP001160148">
    <property type="component" value="Unassembled WGS sequence"/>
</dbReference>
<keyword evidence="1" id="KW-0472">Membrane</keyword>
<dbReference type="EMBL" id="CARXXK010001565">
    <property type="protein sequence ID" value="CAI6376732.1"/>
    <property type="molecule type" value="Genomic_DNA"/>
</dbReference>
<evidence type="ECO:0000313" key="4">
    <source>
        <dbReference type="Proteomes" id="UP001160148"/>
    </source>
</evidence>
<evidence type="ECO:0000259" key="2">
    <source>
        <dbReference type="Pfam" id="PF13843"/>
    </source>
</evidence>
<dbReference type="InterPro" id="IPR029526">
    <property type="entry name" value="PGBD"/>
</dbReference>
<evidence type="ECO:0000256" key="1">
    <source>
        <dbReference type="SAM" id="Phobius"/>
    </source>
</evidence>
<keyword evidence="1" id="KW-1133">Transmembrane helix</keyword>
<proteinExistence type="predicted"/>
<dbReference type="AlphaFoldDB" id="A0AAV0YA01"/>
<name>A0AAV0YA01_9HEMI</name>
<dbReference type="Pfam" id="PF13843">
    <property type="entry name" value="DDE_Tnp_1_7"/>
    <property type="match status" value="1"/>
</dbReference>
<gene>
    <name evidence="3" type="ORF">MEUPH1_LOCUS30072</name>
</gene>
<protein>
    <recommendedName>
        <fullName evidence="2">PiggyBac transposable element-derived protein domain-containing protein</fullName>
    </recommendedName>
</protein>
<comment type="caution">
    <text evidence="3">The sequence shown here is derived from an EMBL/GenBank/DDBJ whole genome shotgun (WGS) entry which is preliminary data.</text>
</comment>
<organism evidence="3 4">
    <name type="scientific">Macrosiphum euphorbiae</name>
    <name type="common">potato aphid</name>
    <dbReference type="NCBI Taxonomy" id="13131"/>
    <lineage>
        <taxon>Eukaryota</taxon>
        <taxon>Metazoa</taxon>
        <taxon>Ecdysozoa</taxon>
        <taxon>Arthropoda</taxon>
        <taxon>Hexapoda</taxon>
        <taxon>Insecta</taxon>
        <taxon>Pterygota</taxon>
        <taxon>Neoptera</taxon>
        <taxon>Paraneoptera</taxon>
        <taxon>Hemiptera</taxon>
        <taxon>Sternorrhyncha</taxon>
        <taxon>Aphidomorpha</taxon>
        <taxon>Aphidoidea</taxon>
        <taxon>Aphididae</taxon>
        <taxon>Macrosiphini</taxon>
        <taxon>Macrosiphum</taxon>
    </lineage>
</organism>
<keyword evidence="1" id="KW-0812">Transmembrane</keyword>
<sequence length="111" mass="12599">MISTKHTSEAVENVVRGKIVKKPKVVIDYNTRKTAIDLSDQMSSYSNPLRRSTKWYRKVALDALLNIAVVNSMVLFNTITSSKMSITAFRTSLSNNYLKKKLLMLKALCKQ</sequence>
<accession>A0AAV0YA01</accession>
<dbReference type="PANTHER" id="PTHR46599">
    <property type="entry name" value="PIGGYBAC TRANSPOSABLE ELEMENT-DERIVED PROTEIN 4"/>
    <property type="match status" value="1"/>
</dbReference>
<evidence type="ECO:0000313" key="3">
    <source>
        <dbReference type="EMBL" id="CAI6376732.1"/>
    </source>
</evidence>
<dbReference type="PANTHER" id="PTHR46599:SF3">
    <property type="entry name" value="PIGGYBAC TRANSPOSABLE ELEMENT-DERIVED PROTEIN 4"/>
    <property type="match status" value="1"/>
</dbReference>
<feature type="transmembrane region" description="Helical" evidence="1">
    <location>
        <begin position="59"/>
        <end position="79"/>
    </location>
</feature>
<feature type="domain" description="PiggyBac transposable element-derived protein" evidence="2">
    <location>
        <begin position="2"/>
        <end position="73"/>
    </location>
</feature>
<keyword evidence="4" id="KW-1185">Reference proteome</keyword>
<reference evidence="3 4" key="1">
    <citation type="submission" date="2023-01" db="EMBL/GenBank/DDBJ databases">
        <authorList>
            <person name="Whitehead M."/>
        </authorList>
    </citation>
    <scope>NUCLEOTIDE SEQUENCE [LARGE SCALE GENOMIC DNA]</scope>
</reference>